<dbReference type="Pfam" id="PF00069">
    <property type="entry name" value="Pkinase"/>
    <property type="match status" value="1"/>
</dbReference>
<dbReference type="AlphaFoldDB" id="A0A6C0EK78"/>
<protein>
    <recommendedName>
        <fullName evidence="1">Protein kinase domain-containing protein</fullName>
    </recommendedName>
</protein>
<sequence>MNPDLLKTGSCSIILGPNHYKKFKPVKEGKLLKVTEIREKHNEFKYLGIIRTIPNYLNYYSIPDETCYLLNPSNAFYSDLQKLVQHAQLTIFNGPLQCYYMDSAGDIDLLDSINDMVYYQNLWNSYSSILVFSKKMMEGLEFLHKHKICHLDVKPENIVINTVTRDYKLIDFGFSSMEPFEDFITNIKGTPCYFPKYYASVKIKPWLPKIQANDMLVVDGLIPMQRDPKMVYKIDSYCFGRVLYILKYIYKINIDYCCYRNKIKTDKQLDNIIESLLNNDVNTRLTIGECLERYFNS</sequence>
<feature type="domain" description="Protein kinase" evidence="1">
    <location>
        <begin position="1"/>
        <end position="296"/>
    </location>
</feature>
<dbReference type="PROSITE" id="PS00108">
    <property type="entry name" value="PROTEIN_KINASE_ST"/>
    <property type="match status" value="1"/>
</dbReference>
<dbReference type="GO" id="GO:0005524">
    <property type="term" value="F:ATP binding"/>
    <property type="evidence" value="ECO:0007669"/>
    <property type="project" value="InterPro"/>
</dbReference>
<dbReference type="GO" id="GO:0005634">
    <property type="term" value="C:nucleus"/>
    <property type="evidence" value="ECO:0007669"/>
    <property type="project" value="TreeGrafter"/>
</dbReference>
<dbReference type="PROSITE" id="PS50011">
    <property type="entry name" value="PROTEIN_KINASE_DOM"/>
    <property type="match status" value="1"/>
</dbReference>
<dbReference type="GO" id="GO:0005737">
    <property type="term" value="C:cytoplasm"/>
    <property type="evidence" value="ECO:0007669"/>
    <property type="project" value="TreeGrafter"/>
</dbReference>
<evidence type="ECO:0000259" key="1">
    <source>
        <dbReference type="PROSITE" id="PS50011"/>
    </source>
</evidence>
<dbReference type="EMBL" id="MN738864">
    <property type="protein sequence ID" value="QHT28740.1"/>
    <property type="molecule type" value="Genomic_DNA"/>
</dbReference>
<organism evidence="2">
    <name type="scientific">viral metagenome</name>
    <dbReference type="NCBI Taxonomy" id="1070528"/>
    <lineage>
        <taxon>unclassified sequences</taxon>
        <taxon>metagenomes</taxon>
        <taxon>organismal metagenomes</taxon>
    </lineage>
</organism>
<dbReference type="PANTHER" id="PTHR44167:SF24">
    <property type="entry name" value="SERINE_THREONINE-PROTEIN KINASE CHK2"/>
    <property type="match status" value="1"/>
</dbReference>
<accession>A0A6C0EK78</accession>
<dbReference type="GO" id="GO:0004674">
    <property type="term" value="F:protein serine/threonine kinase activity"/>
    <property type="evidence" value="ECO:0007669"/>
    <property type="project" value="TreeGrafter"/>
</dbReference>
<dbReference type="SUPFAM" id="SSF56112">
    <property type="entry name" value="Protein kinase-like (PK-like)"/>
    <property type="match status" value="1"/>
</dbReference>
<dbReference type="InterPro" id="IPR000719">
    <property type="entry name" value="Prot_kinase_dom"/>
</dbReference>
<dbReference type="GO" id="GO:0044773">
    <property type="term" value="P:mitotic DNA damage checkpoint signaling"/>
    <property type="evidence" value="ECO:0007669"/>
    <property type="project" value="TreeGrafter"/>
</dbReference>
<dbReference type="Gene3D" id="1.10.510.10">
    <property type="entry name" value="Transferase(Phosphotransferase) domain 1"/>
    <property type="match status" value="1"/>
</dbReference>
<name>A0A6C0EK78_9ZZZZ</name>
<proteinExistence type="predicted"/>
<reference evidence="2" key="1">
    <citation type="journal article" date="2020" name="Nature">
        <title>Giant virus diversity and host interactions through global metagenomics.</title>
        <authorList>
            <person name="Schulz F."/>
            <person name="Roux S."/>
            <person name="Paez-Espino D."/>
            <person name="Jungbluth S."/>
            <person name="Walsh D.A."/>
            <person name="Denef V.J."/>
            <person name="McMahon K.D."/>
            <person name="Konstantinidis K.T."/>
            <person name="Eloe-Fadrosh E.A."/>
            <person name="Kyrpides N.C."/>
            <person name="Woyke T."/>
        </authorList>
    </citation>
    <scope>NUCLEOTIDE SEQUENCE</scope>
    <source>
        <strain evidence="2">GVMAG-M-3300001351-8</strain>
    </source>
</reference>
<dbReference type="SMART" id="SM00220">
    <property type="entry name" value="S_TKc"/>
    <property type="match status" value="1"/>
</dbReference>
<dbReference type="PANTHER" id="PTHR44167">
    <property type="entry name" value="OVARIAN-SPECIFIC SERINE/THREONINE-PROTEIN KINASE LOK-RELATED"/>
    <property type="match status" value="1"/>
</dbReference>
<evidence type="ECO:0000313" key="2">
    <source>
        <dbReference type="EMBL" id="QHT28740.1"/>
    </source>
</evidence>
<dbReference type="InterPro" id="IPR011009">
    <property type="entry name" value="Kinase-like_dom_sf"/>
</dbReference>
<dbReference type="InterPro" id="IPR008271">
    <property type="entry name" value="Ser/Thr_kinase_AS"/>
</dbReference>